<dbReference type="FunFam" id="3.30.420.10:FF:000032">
    <property type="entry name" value="Retrovirus-related Pol polyprotein from transposon 297-like Protein"/>
    <property type="match status" value="1"/>
</dbReference>
<feature type="non-terminal residue" evidence="3">
    <location>
        <position position="638"/>
    </location>
</feature>
<feature type="compositionally biased region" description="Polar residues" evidence="1">
    <location>
        <begin position="534"/>
        <end position="544"/>
    </location>
</feature>
<dbReference type="OrthoDB" id="10062030at2759"/>
<protein>
    <submittedName>
        <fullName evidence="3">Retrovirus polyprotein, putative</fullName>
    </submittedName>
</protein>
<feature type="compositionally biased region" description="Low complexity" evidence="1">
    <location>
        <begin position="617"/>
        <end position="627"/>
    </location>
</feature>
<evidence type="ECO:0000313" key="4">
    <source>
        <dbReference type="Proteomes" id="UP000007800"/>
    </source>
</evidence>
<evidence type="ECO:0000256" key="1">
    <source>
        <dbReference type="SAM" id="MobiDB-lite"/>
    </source>
</evidence>
<dbReference type="Proteomes" id="UP000007800">
    <property type="component" value="Unassembled WGS sequence"/>
</dbReference>
<dbReference type="InterPro" id="IPR001584">
    <property type="entry name" value="Integrase_cat-core"/>
</dbReference>
<dbReference type="InterPro" id="IPR041588">
    <property type="entry name" value="Integrase_H2C2"/>
</dbReference>
<dbReference type="RefSeq" id="XP_002782667.1">
    <property type="nucleotide sequence ID" value="XM_002782621.1"/>
</dbReference>
<feature type="compositionally biased region" description="Low complexity" evidence="1">
    <location>
        <begin position="508"/>
        <end position="525"/>
    </location>
</feature>
<proteinExistence type="predicted"/>
<dbReference type="AlphaFoldDB" id="C5KM43"/>
<reference evidence="3 4" key="1">
    <citation type="submission" date="2008-07" db="EMBL/GenBank/DDBJ databases">
        <authorList>
            <person name="El-Sayed N."/>
            <person name="Caler E."/>
            <person name="Inman J."/>
            <person name="Amedeo P."/>
            <person name="Hass B."/>
            <person name="Wortman J."/>
        </authorList>
    </citation>
    <scope>NUCLEOTIDE SEQUENCE [LARGE SCALE GENOMIC DNA]</scope>
    <source>
        <strain evidence="4">ATCC 50983 / TXsc</strain>
    </source>
</reference>
<accession>C5KM43</accession>
<dbReference type="InterPro" id="IPR036397">
    <property type="entry name" value="RNaseH_sf"/>
</dbReference>
<dbReference type="SUPFAM" id="SSF53098">
    <property type="entry name" value="Ribonuclease H-like"/>
    <property type="match status" value="1"/>
</dbReference>
<dbReference type="InterPro" id="IPR050951">
    <property type="entry name" value="Retrovirus_Pol_polyprotein"/>
</dbReference>
<dbReference type="GO" id="GO:0003676">
    <property type="term" value="F:nucleic acid binding"/>
    <property type="evidence" value="ECO:0007669"/>
    <property type="project" value="InterPro"/>
</dbReference>
<organism evidence="4">
    <name type="scientific">Perkinsus marinus (strain ATCC 50983 / TXsc)</name>
    <dbReference type="NCBI Taxonomy" id="423536"/>
    <lineage>
        <taxon>Eukaryota</taxon>
        <taxon>Sar</taxon>
        <taxon>Alveolata</taxon>
        <taxon>Perkinsozoa</taxon>
        <taxon>Perkinsea</taxon>
        <taxon>Perkinsida</taxon>
        <taxon>Perkinsidae</taxon>
        <taxon>Perkinsus</taxon>
    </lineage>
</organism>
<feature type="region of interest" description="Disordered" evidence="1">
    <location>
        <begin position="502"/>
        <end position="638"/>
    </location>
</feature>
<evidence type="ECO:0000259" key="2">
    <source>
        <dbReference type="PROSITE" id="PS50994"/>
    </source>
</evidence>
<keyword evidence="4" id="KW-1185">Reference proteome</keyword>
<evidence type="ECO:0000313" key="3">
    <source>
        <dbReference type="EMBL" id="EER14462.1"/>
    </source>
</evidence>
<feature type="compositionally biased region" description="Low complexity" evidence="1">
    <location>
        <begin position="551"/>
        <end position="581"/>
    </location>
</feature>
<dbReference type="InterPro" id="IPR012337">
    <property type="entry name" value="RNaseH-like_sf"/>
</dbReference>
<name>C5KM43_PERM5</name>
<sequence>MKDPAFRPYRKLWSVLFLDESGLLVRMVKYLPEDEKHFVPVIPDSMRRPLLYKFHDMGGHFGKQHMWDRMRRLCFWPGMHVDITDYVAQCSRCLTIKARQQPPAALVPFPVGAPWHTIAVDFLFVGPSDQGPTKLLVIVDHFTRWADAYVVKGEGATDALAPLLQLCSQFGPPTRLLSDQGPAFESEIFHDVMKILGVTKVRSSPHHPSSNGHVERFNSTILNLLRTVTQTIGDWQGHLRGVLWQYNSTPHSATGFTPFYLMFGREAPQMLLPSLYQYSSLMHDPQSYAAYLARARAKIDDVMDEWATANGASYRLAALRQPSHRRHYVGQRVRLKIFHGNNAPARKLLPKWQADWYIFKFVAGSNNKTVVVRHFPDLQEKVISTDYILADPVQPEMIPVQLNIVRMEPPVDEAPRVPLYPFKEIPRTDPVLQEDHLDHFADSDEVSSYVAEMGSPSHDRPYQPQPSAYWVAQDDTDVLQPLPQVGEVRSPRDGDMLIEEASGPAIPSLPSENPSLLPSEGLSSSRRSHPVLQSGRSAGSSPDDNGSIADASARSVGSRPSSSARSQMLSAISAGSSGSNIPHVSSGITDQQDRSPQVLEPAVLPESVPPGSPPPRTTRTGRVIRPPQKFSPSWRPSR</sequence>
<dbReference type="FunFam" id="1.10.340.70:FF:000001">
    <property type="entry name" value="Retrovirus-related Pol polyprotein from transposon gypsy-like Protein"/>
    <property type="match status" value="1"/>
</dbReference>
<feature type="domain" description="Integrase catalytic" evidence="2">
    <location>
        <begin position="110"/>
        <end position="266"/>
    </location>
</feature>
<gene>
    <name evidence="3" type="ORF">Pmar_PMAR021216</name>
</gene>
<dbReference type="Pfam" id="PF17921">
    <property type="entry name" value="Integrase_H2C2"/>
    <property type="match status" value="1"/>
</dbReference>
<dbReference type="GO" id="GO:0015074">
    <property type="term" value="P:DNA integration"/>
    <property type="evidence" value="ECO:0007669"/>
    <property type="project" value="InterPro"/>
</dbReference>
<dbReference type="Gene3D" id="3.30.420.10">
    <property type="entry name" value="Ribonuclease H-like superfamily/Ribonuclease H"/>
    <property type="match status" value="1"/>
</dbReference>
<feature type="compositionally biased region" description="Pro residues" evidence="1">
    <location>
        <begin position="607"/>
        <end position="616"/>
    </location>
</feature>
<dbReference type="PROSITE" id="PS50994">
    <property type="entry name" value="INTEGRASE"/>
    <property type="match status" value="1"/>
</dbReference>
<dbReference type="InParanoid" id="C5KM43"/>
<dbReference type="GeneID" id="9044989"/>
<dbReference type="PANTHER" id="PTHR37984">
    <property type="entry name" value="PROTEIN CBG26694"/>
    <property type="match status" value="1"/>
</dbReference>
<dbReference type="Pfam" id="PF00665">
    <property type="entry name" value="rve"/>
    <property type="match status" value="1"/>
</dbReference>
<dbReference type="PANTHER" id="PTHR37984:SF5">
    <property type="entry name" value="PROTEIN NYNRIN-LIKE"/>
    <property type="match status" value="1"/>
</dbReference>
<dbReference type="EMBL" id="GG674250">
    <property type="protein sequence ID" value="EER14462.1"/>
    <property type="molecule type" value="Genomic_DNA"/>
</dbReference>
<dbReference type="Gene3D" id="1.10.340.70">
    <property type="match status" value="1"/>
</dbReference>